<gene>
    <name evidence="2" type="ORF">HNQ51_001569</name>
</gene>
<keyword evidence="1" id="KW-1133">Transmembrane helix</keyword>
<keyword evidence="3" id="KW-1185">Reference proteome</keyword>
<feature type="transmembrane region" description="Helical" evidence="1">
    <location>
        <begin position="7"/>
        <end position="28"/>
    </location>
</feature>
<dbReference type="InterPro" id="IPR045584">
    <property type="entry name" value="Pilin-like"/>
</dbReference>
<dbReference type="Pfam" id="PF07963">
    <property type="entry name" value="N_methyl"/>
    <property type="match status" value="1"/>
</dbReference>
<sequence>MPSRQRGFTIIELIVVIVVLGILAAIALPKFVHLSGEARIGKMNGAAGAINSAAATIHAKWLANGSPTAGTLAYEGGSLTVATQIVNGYPAASVIATLAGLSSNDFNAGTVAAGAIPISDISKAACLITYTEAAAGAAPTISTTALTLANCQ</sequence>
<reference evidence="2 3" key="1">
    <citation type="submission" date="2020-08" db="EMBL/GenBank/DDBJ databases">
        <title>Genomic Encyclopedia of Type Strains, Phase IV (KMG-IV): sequencing the most valuable type-strain genomes for metagenomic binning, comparative biology and taxonomic classification.</title>
        <authorList>
            <person name="Goeker M."/>
        </authorList>
    </citation>
    <scope>NUCLEOTIDE SEQUENCE [LARGE SCALE GENOMIC DNA]</scope>
    <source>
        <strain evidence="2 3">DSM 23958</strain>
    </source>
</reference>
<dbReference type="RefSeq" id="WP_138856047.1">
    <property type="nucleotide sequence ID" value="NZ_CP040709.1"/>
</dbReference>
<dbReference type="EMBL" id="JACHHO010000002">
    <property type="protein sequence ID" value="MBB5204255.1"/>
    <property type="molecule type" value="Genomic_DNA"/>
</dbReference>
<dbReference type="NCBIfam" id="TIGR02532">
    <property type="entry name" value="IV_pilin_GFxxxE"/>
    <property type="match status" value="1"/>
</dbReference>
<dbReference type="SUPFAM" id="SSF54523">
    <property type="entry name" value="Pili subunits"/>
    <property type="match status" value="1"/>
</dbReference>
<dbReference type="AlphaFoldDB" id="A0A840S1T2"/>
<organism evidence="2 3">
    <name type="scientific">Inhella inkyongensis</name>
    <dbReference type="NCBI Taxonomy" id="392593"/>
    <lineage>
        <taxon>Bacteria</taxon>
        <taxon>Pseudomonadati</taxon>
        <taxon>Pseudomonadota</taxon>
        <taxon>Betaproteobacteria</taxon>
        <taxon>Burkholderiales</taxon>
        <taxon>Sphaerotilaceae</taxon>
        <taxon>Inhella</taxon>
    </lineage>
</organism>
<keyword evidence="1" id="KW-0472">Membrane</keyword>
<protein>
    <submittedName>
        <fullName evidence="2">MSHA pilin protein MshA</fullName>
    </submittedName>
</protein>
<dbReference type="Gene3D" id="3.30.700.10">
    <property type="entry name" value="Glycoprotein, Type 4 Pilin"/>
    <property type="match status" value="1"/>
</dbReference>
<dbReference type="InterPro" id="IPR012902">
    <property type="entry name" value="N_methyl_site"/>
</dbReference>
<keyword evidence="1" id="KW-0812">Transmembrane</keyword>
<name>A0A840S1T2_9BURK</name>
<comment type="caution">
    <text evidence="2">The sequence shown here is derived from an EMBL/GenBank/DDBJ whole genome shotgun (WGS) entry which is preliminary data.</text>
</comment>
<accession>A0A840S1T2</accession>
<evidence type="ECO:0000256" key="1">
    <source>
        <dbReference type="SAM" id="Phobius"/>
    </source>
</evidence>
<dbReference type="OrthoDB" id="8758816at2"/>
<dbReference type="Proteomes" id="UP000554837">
    <property type="component" value="Unassembled WGS sequence"/>
</dbReference>
<proteinExistence type="predicted"/>
<evidence type="ECO:0000313" key="2">
    <source>
        <dbReference type="EMBL" id="MBB5204255.1"/>
    </source>
</evidence>
<evidence type="ECO:0000313" key="3">
    <source>
        <dbReference type="Proteomes" id="UP000554837"/>
    </source>
</evidence>